<evidence type="ECO:0000313" key="7">
    <source>
        <dbReference type="Proteomes" id="UP000184016"/>
    </source>
</evidence>
<dbReference type="RefSeq" id="WP_072872870.1">
    <property type="nucleotide sequence ID" value="NZ_FRAF01000002.1"/>
</dbReference>
<dbReference type="AlphaFoldDB" id="A0A1M6L6Z4"/>
<keyword evidence="7" id="KW-1185">Reference proteome</keyword>
<keyword evidence="3" id="KW-0288">FMN</keyword>
<evidence type="ECO:0000256" key="1">
    <source>
        <dbReference type="ARBA" id="ARBA00001917"/>
    </source>
</evidence>
<dbReference type="SMART" id="SM00903">
    <property type="entry name" value="Flavin_Reduct"/>
    <property type="match status" value="1"/>
</dbReference>
<organism evidence="6 7">
    <name type="scientific">Alicyclobacillus tolerans</name>
    <dbReference type="NCBI Taxonomy" id="90970"/>
    <lineage>
        <taxon>Bacteria</taxon>
        <taxon>Bacillati</taxon>
        <taxon>Bacillota</taxon>
        <taxon>Bacilli</taxon>
        <taxon>Bacillales</taxon>
        <taxon>Alicyclobacillaceae</taxon>
        <taxon>Alicyclobacillus</taxon>
    </lineage>
</organism>
<evidence type="ECO:0000256" key="2">
    <source>
        <dbReference type="ARBA" id="ARBA00022630"/>
    </source>
</evidence>
<dbReference type="EMBL" id="FRAF01000002">
    <property type="protein sequence ID" value="SHJ66981.1"/>
    <property type="molecule type" value="Genomic_DNA"/>
</dbReference>
<dbReference type="GO" id="GO:0016646">
    <property type="term" value="F:oxidoreductase activity, acting on the CH-NH group of donors, NAD or NADP as acceptor"/>
    <property type="evidence" value="ECO:0007669"/>
    <property type="project" value="UniProtKB-ARBA"/>
</dbReference>
<keyword evidence="2" id="KW-0285">Flavoprotein</keyword>
<accession>A0A1M6L6Z4</accession>
<dbReference type="STRING" id="1830138.SAMN05443507_102119"/>
<evidence type="ECO:0000259" key="5">
    <source>
        <dbReference type="SMART" id="SM00903"/>
    </source>
</evidence>
<reference evidence="7" key="1">
    <citation type="submission" date="2016-11" db="EMBL/GenBank/DDBJ databases">
        <authorList>
            <person name="Varghese N."/>
            <person name="Submissions S."/>
        </authorList>
    </citation>
    <scope>NUCLEOTIDE SEQUENCE [LARGE SCALE GENOMIC DNA]</scope>
    <source>
        <strain evidence="7">USBA-503</strain>
    </source>
</reference>
<evidence type="ECO:0000313" key="6">
    <source>
        <dbReference type="EMBL" id="SHJ66981.1"/>
    </source>
</evidence>
<dbReference type="OrthoDB" id="9794638at2"/>
<evidence type="ECO:0000256" key="3">
    <source>
        <dbReference type="ARBA" id="ARBA00022643"/>
    </source>
</evidence>
<dbReference type="InterPro" id="IPR002563">
    <property type="entry name" value="Flavin_Rdtase-like_dom"/>
</dbReference>
<comment type="cofactor">
    <cofactor evidence="1">
        <name>FMN</name>
        <dbReference type="ChEBI" id="CHEBI:58210"/>
    </cofactor>
</comment>
<evidence type="ECO:0000256" key="4">
    <source>
        <dbReference type="ARBA" id="ARBA00038054"/>
    </source>
</evidence>
<dbReference type="PANTHER" id="PTHR33798:SF5">
    <property type="entry name" value="FLAVIN REDUCTASE LIKE DOMAIN-CONTAINING PROTEIN"/>
    <property type="match status" value="1"/>
</dbReference>
<dbReference type="Pfam" id="PF01613">
    <property type="entry name" value="Flavin_Reduct"/>
    <property type="match status" value="1"/>
</dbReference>
<dbReference type="InterPro" id="IPR012349">
    <property type="entry name" value="Split_barrel_FMN-bd"/>
</dbReference>
<protein>
    <submittedName>
        <fullName evidence="6">NADH-FMN oxidoreductase RutF, flavin reductase (DIM6/NTAB) family</fullName>
    </submittedName>
</protein>
<comment type="similarity">
    <text evidence="4">Belongs to the flavoredoxin family.</text>
</comment>
<dbReference type="Gene3D" id="2.30.110.10">
    <property type="entry name" value="Electron Transport, Fmn-binding Protein, Chain A"/>
    <property type="match status" value="1"/>
</dbReference>
<sequence length="204" mass="22676">MDFNPSQLSAIENYRLLIGTIVPRPIAFVSTVSQDGQRNLAAFSFFNGVCPKPFIVSFAPMRKMGNLEKKDTLLNIEETGEFVINIVSESLVEKMNLTSPEYDFEVDEFEVAGLTPRPSQRVKPPGVAESLVHMECRKVDILHFGDEEGAGSLVIGEVIFLHVDDSVYDGRHILLEALQPVARLAGDAYARTTDIFHLPRPSLK</sequence>
<proteinExistence type="inferred from homology"/>
<dbReference type="SUPFAM" id="SSF50475">
    <property type="entry name" value="FMN-binding split barrel"/>
    <property type="match status" value="1"/>
</dbReference>
<gene>
    <name evidence="6" type="ORF">SAMN05443507_102119</name>
</gene>
<dbReference type="Proteomes" id="UP000184016">
    <property type="component" value="Unassembled WGS sequence"/>
</dbReference>
<dbReference type="PANTHER" id="PTHR33798">
    <property type="entry name" value="FLAVOPROTEIN OXYGENASE"/>
    <property type="match status" value="1"/>
</dbReference>
<dbReference type="GO" id="GO:0010181">
    <property type="term" value="F:FMN binding"/>
    <property type="evidence" value="ECO:0007669"/>
    <property type="project" value="InterPro"/>
</dbReference>
<name>A0A1M6L6Z4_9BACL</name>
<feature type="domain" description="Flavin reductase like" evidence="5">
    <location>
        <begin position="19"/>
        <end position="170"/>
    </location>
</feature>